<dbReference type="GO" id="GO:0009229">
    <property type="term" value="P:thiamine diphosphate biosynthetic process"/>
    <property type="evidence" value="ECO:0007669"/>
    <property type="project" value="UniProtKB-UniRule"/>
</dbReference>
<feature type="binding site" evidence="11">
    <location>
        <position position="189"/>
    </location>
    <ligand>
        <name>substrate</name>
    </ligand>
</feature>
<dbReference type="PIRSF" id="PIRSF000513">
    <property type="entry name" value="Thz_kinase"/>
    <property type="match status" value="1"/>
</dbReference>
<keyword evidence="5 11" id="KW-0479">Metal-binding</keyword>
<evidence type="ECO:0000256" key="9">
    <source>
        <dbReference type="ARBA" id="ARBA00022842"/>
    </source>
</evidence>
<dbReference type="EC" id="2.7.1.50" evidence="11"/>
<evidence type="ECO:0000313" key="13">
    <source>
        <dbReference type="Proteomes" id="UP000198860"/>
    </source>
</evidence>
<evidence type="ECO:0000256" key="8">
    <source>
        <dbReference type="ARBA" id="ARBA00022840"/>
    </source>
</evidence>
<evidence type="ECO:0000256" key="5">
    <source>
        <dbReference type="ARBA" id="ARBA00022723"/>
    </source>
</evidence>
<keyword evidence="9 11" id="KW-0460">Magnesium</keyword>
<dbReference type="NCBIfam" id="TIGR00694">
    <property type="entry name" value="thiM"/>
    <property type="match status" value="1"/>
</dbReference>
<evidence type="ECO:0000313" key="12">
    <source>
        <dbReference type="EMBL" id="SDP71505.1"/>
    </source>
</evidence>
<feature type="binding site" evidence="11">
    <location>
        <position position="117"/>
    </location>
    <ligand>
        <name>ATP</name>
        <dbReference type="ChEBI" id="CHEBI:30616"/>
    </ligand>
</feature>
<dbReference type="OrthoDB" id="9778146at2"/>
<keyword evidence="8 11" id="KW-0067">ATP-binding</keyword>
<reference evidence="13" key="1">
    <citation type="submission" date="2016-10" db="EMBL/GenBank/DDBJ databases">
        <authorList>
            <person name="Varghese N."/>
            <person name="Submissions S."/>
        </authorList>
    </citation>
    <scope>NUCLEOTIDE SEQUENCE [LARGE SCALE GENOMIC DNA]</scope>
    <source>
        <strain evidence="13">CGMCC 1.3703</strain>
    </source>
</reference>
<dbReference type="Pfam" id="PF02110">
    <property type="entry name" value="HK"/>
    <property type="match status" value="1"/>
</dbReference>
<evidence type="ECO:0000256" key="11">
    <source>
        <dbReference type="HAMAP-Rule" id="MF_00228"/>
    </source>
</evidence>
<comment type="catalytic activity">
    <reaction evidence="1 11">
        <text>5-(2-hydroxyethyl)-4-methylthiazole + ATP = 4-methyl-5-(2-phosphooxyethyl)-thiazole + ADP + H(+)</text>
        <dbReference type="Rhea" id="RHEA:24212"/>
        <dbReference type="ChEBI" id="CHEBI:15378"/>
        <dbReference type="ChEBI" id="CHEBI:17957"/>
        <dbReference type="ChEBI" id="CHEBI:30616"/>
        <dbReference type="ChEBI" id="CHEBI:58296"/>
        <dbReference type="ChEBI" id="CHEBI:456216"/>
        <dbReference type="EC" id="2.7.1.50"/>
    </reaction>
</comment>
<dbReference type="SUPFAM" id="SSF53613">
    <property type="entry name" value="Ribokinase-like"/>
    <property type="match status" value="1"/>
</dbReference>
<dbReference type="STRING" id="240303.SAMN05421677_12943"/>
<dbReference type="InterPro" id="IPR000417">
    <property type="entry name" value="Hyethyz_kinase"/>
</dbReference>
<dbReference type="GO" id="GO:0004417">
    <property type="term" value="F:hydroxyethylthiazole kinase activity"/>
    <property type="evidence" value="ECO:0007669"/>
    <property type="project" value="UniProtKB-UniRule"/>
</dbReference>
<comment type="function">
    <text evidence="11">Catalyzes the phosphorylation of the hydroxyl group of 4-methyl-5-beta-hydroxyethylthiazole (THZ).</text>
</comment>
<dbReference type="GO" id="GO:0009228">
    <property type="term" value="P:thiamine biosynthetic process"/>
    <property type="evidence" value="ECO:0007669"/>
    <property type="project" value="UniProtKB-KW"/>
</dbReference>
<protein>
    <recommendedName>
        <fullName evidence="11">Hydroxyethylthiazole kinase</fullName>
        <ecNumber evidence="11">2.7.1.50</ecNumber>
    </recommendedName>
    <alternativeName>
        <fullName evidence="11">4-methyl-5-beta-hydroxyethylthiazole kinase</fullName>
        <shortName evidence="11">TH kinase</shortName>
        <shortName evidence="11">Thz kinase</shortName>
    </alternativeName>
</protein>
<comment type="cofactor">
    <cofactor evidence="2 11">
        <name>Mg(2+)</name>
        <dbReference type="ChEBI" id="CHEBI:18420"/>
    </cofactor>
</comment>
<dbReference type="Proteomes" id="UP000198860">
    <property type="component" value="Unassembled WGS sequence"/>
</dbReference>
<dbReference type="CDD" id="cd01170">
    <property type="entry name" value="THZ_kinase"/>
    <property type="match status" value="1"/>
</dbReference>
<dbReference type="RefSeq" id="WP_089654698.1">
    <property type="nucleotide sequence ID" value="NZ_FNIZ01000029.1"/>
</dbReference>
<keyword evidence="13" id="KW-1185">Reference proteome</keyword>
<comment type="pathway">
    <text evidence="3 11">Cofactor biosynthesis; thiamine diphosphate biosynthesis; 4-methyl-5-(2-phosphoethyl)-thiazole from 5-(2-hydroxyethyl)-4-methylthiazole: step 1/1.</text>
</comment>
<keyword evidence="6 11" id="KW-0547">Nucleotide-binding</keyword>
<evidence type="ECO:0000256" key="10">
    <source>
        <dbReference type="ARBA" id="ARBA00022977"/>
    </source>
</evidence>
<dbReference type="GO" id="GO:0005524">
    <property type="term" value="F:ATP binding"/>
    <property type="evidence" value="ECO:0007669"/>
    <property type="project" value="UniProtKB-UniRule"/>
</dbReference>
<evidence type="ECO:0000256" key="1">
    <source>
        <dbReference type="ARBA" id="ARBA00001771"/>
    </source>
</evidence>
<dbReference type="HAMAP" id="MF_00228">
    <property type="entry name" value="Thz_kinase"/>
    <property type="match status" value="1"/>
</dbReference>
<dbReference type="UniPathway" id="UPA00060">
    <property type="reaction ID" value="UER00139"/>
</dbReference>
<dbReference type="AlphaFoldDB" id="A0A1H0UZI9"/>
<evidence type="ECO:0000256" key="6">
    <source>
        <dbReference type="ARBA" id="ARBA00022741"/>
    </source>
</evidence>
<keyword evidence="4 11" id="KW-0808">Transferase</keyword>
<feature type="binding site" evidence="11">
    <location>
        <position position="162"/>
    </location>
    <ligand>
        <name>ATP</name>
        <dbReference type="ChEBI" id="CHEBI:30616"/>
    </ligand>
</feature>
<keyword evidence="7 11" id="KW-0418">Kinase</keyword>
<proteinExistence type="inferred from homology"/>
<evidence type="ECO:0000256" key="4">
    <source>
        <dbReference type="ARBA" id="ARBA00022679"/>
    </source>
</evidence>
<dbReference type="EMBL" id="FNIZ01000029">
    <property type="protein sequence ID" value="SDP71505.1"/>
    <property type="molecule type" value="Genomic_DNA"/>
</dbReference>
<keyword evidence="10 11" id="KW-0784">Thiamine biosynthesis</keyword>
<dbReference type="PRINTS" id="PR01099">
    <property type="entry name" value="HYETHTZKNASE"/>
</dbReference>
<gene>
    <name evidence="11" type="primary">thiM</name>
    <name evidence="12" type="ORF">SAMN05421677_12943</name>
</gene>
<name>A0A1H0UZI9_HALAD</name>
<feature type="binding site" evidence="11">
    <location>
        <position position="41"/>
    </location>
    <ligand>
        <name>substrate</name>
    </ligand>
</feature>
<evidence type="ECO:0000256" key="3">
    <source>
        <dbReference type="ARBA" id="ARBA00004868"/>
    </source>
</evidence>
<sequence>MAVNVIDRVREQRPLIHHITNAVVMNFTANGLLAFGGSPIMANAKQEVAEVTRLSQGLLLNIGTLHENQVEAMILAGRAANEIGIPVVLDPVGAPATRYRSGVCQRILQEVKLTVIKGNAGELAHLVDQDVDTKGVDSTGEADAEAIVRLVAEKYQTGAVCTGEKDVGCIDKDVFVNETGHPLLAQITGSGCLLGSLLTASLTVEGNPKEKVLATLSHYGRAAEQAADHPDVKGPGTFIPRFVDALAMGAEK</sequence>
<evidence type="ECO:0000256" key="7">
    <source>
        <dbReference type="ARBA" id="ARBA00022777"/>
    </source>
</evidence>
<comment type="similarity">
    <text evidence="11">Belongs to the Thz kinase family.</text>
</comment>
<accession>A0A1H0UZI9</accession>
<dbReference type="InterPro" id="IPR029056">
    <property type="entry name" value="Ribokinase-like"/>
</dbReference>
<dbReference type="NCBIfam" id="NF006830">
    <property type="entry name" value="PRK09355.1"/>
    <property type="match status" value="1"/>
</dbReference>
<organism evidence="12 13">
    <name type="scientific">Halobacillus aidingensis</name>
    <dbReference type="NCBI Taxonomy" id="240303"/>
    <lineage>
        <taxon>Bacteria</taxon>
        <taxon>Bacillati</taxon>
        <taxon>Bacillota</taxon>
        <taxon>Bacilli</taxon>
        <taxon>Bacillales</taxon>
        <taxon>Bacillaceae</taxon>
        <taxon>Halobacillus</taxon>
    </lineage>
</organism>
<dbReference type="GO" id="GO:0000287">
    <property type="term" value="F:magnesium ion binding"/>
    <property type="evidence" value="ECO:0007669"/>
    <property type="project" value="UniProtKB-UniRule"/>
</dbReference>
<evidence type="ECO:0000256" key="2">
    <source>
        <dbReference type="ARBA" id="ARBA00001946"/>
    </source>
</evidence>
<dbReference type="Gene3D" id="3.40.1190.20">
    <property type="match status" value="1"/>
</dbReference>